<feature type="region of interest" description="Disordered" evidence="1">
    <location>
        <begin position="54"/>
        <end position="87"/>
    </location>
</feature>
<gene>
    <name evidence="2" type="ORF">HRI_005285100</name>
</gene>
<sequence>MRRSRRGKEPEYELDPEIDRTYHLRNQARILIERNNYLVERLEAMVNKRQRNVADNINNNNNNNPTVDEDPPIDAQNNRQPPAAPAARQTCREYMDNDHVELQTTLPDVEAEHFELKPIMFSMINSAGQFGGSATEDAREHLKTFSGDLWIIQTTRNKPGSTENQVISSFIEG</sequence>
<feature type="compositionally biased region" description="Low complexity" evidence="1">
    <location>
        <begin position="75"/>
        <end position="87"/>
    </location>
</feature>
<dbReference type="OrthoDB" id="1422241at2759"/>
<dbReference type="AlphaFoldDB" id="A0A9W7JLM2"/>
<keyword evidence="3" id="KW-1185">Reference proteome</keyword>
<dbReference type="EMBL" id="BSYR01000101">
    <property type="protein sequence ID" value="GMJ16159.1"/>
    <property type="molecule type" value="Genomic_DNA"/>
</dbReference>
<comment type="caution">
    <text evidence="2">The sequence shown here is derived from an EMBL/GenBank/DDBJ whole genome shotgun (WGS) entry which is preliminary data.</text>
</comment>
<accession>A0A9W7JLM2</accession>
<proteinExistence type="predicted"/>
<reference evidence="2" key="1">
    <citation type="submission" date="2023-05" db="EMBL/GenBank/DDBJ databases">
        <title>Genome and transcriptome analyses reveal genes involved in the formation of fine ridges on petal epidermal cells in Hibiscus trionum.</title>
        <authorList>
            <person name="Koshimizu S."/>
            <person name="Masuda S."/>
            <person name="Ishii T."/>
            <person name="Shirasu K."/>
            <person name="Hoshino A."/>
            <person name="Arita M."/>
        </authorList>
    </citation>
    <scope>NUCLEOTIDE SEQUENCE</scope>
    <source>
        <strain evidence="2">Hamamatsu line</strain>
    </source>
</reference>
<organism evidence="2 3">
    <name type="scientific">Hibiscus trionum</name>
    <name type="common">Flower of an hour</name>
    <dbReference type="NCBI Taxonomy" id="183268"/>
    <lineage>
        <taxon>Eukaryota</taxon>
        <taxon>Viridiplantae</taxon>
        <taxon>Streptophyta</taxon>
        <taxon>Embryophyta</taxon>
        <taxon>Tracheophyta</taxon>
        <taxon>Spermatophyta</taxon>
        <taxon>Magnoliopsida</taxon>
        <taxon>eudicotyledons</taxon>
        <taxon>Gunneridae</taxon>
        <taxon>Pentapetalae</taxon>
        <taxon>rosids</taxon>
        <taxon>malvids</taxon>
        <taxon>Malvales</taxon>
        <taxon>Malvaceae</taxon>
        <taxon>Malvoideae</taxon>
        <taxon>Hibiscus</taxon>
    </lineage>
</organism>
<evidence type="ECO:0000256" key="1">
    <source>
        <dbReference type="SAM" id="MobiDB-lite"/>
    </source>
</evidence>
<dbReference type="Proteomes" id="UP001165190">
    <property type="component" value="Unassembled WGS sequence"/>
</dbReference>
<protein>
    <submittedName>
        <fullName evidence="2">Uncharacterized protein</fullName>
    </submittedName>
</protein>
<evidence type="ECO:0000313" key="2">
    <source>
        <dbReference type="EMBL" id="GMJ16159.1"/>
    </source>
</evidence>
<name>A0A9W7JLM2_HIBTR</name>
<evidence type="ECO:0000313" key="3">
    <source>
        <dbReference type="Proteomes" id="UP001165190"/>
    </source>
</evidence>